<reference evidence="1" key="1">
    <citation type="submission" date="2021-07" db="EMBL/GenBank/DDBJ databases">
        <authorList>
            <person name="Durling M."/>
        </authorList>
    </citation>
    <scope>NUCLEOTIDE SEQUENCE</scope>
</reference>
<proteinExistence type="predicted"/>
<comment type="caution">
    <text evidence="1">The sequence shown here is derived from an EMBL/GenBank/DDBJ whole genome shotgun (WGS) entry which is preliminary data.</text>
</comment>
<dbReference type="Proteomes" id="UP000696280">
    <property type="component" value="Unassembled WGS sequence"/>
</dbReference>
<evidence type="ECO:0000313" key="2">
    <source>
        <dbReference type="Proteomes" id="UP000696280"/>
    </source>
</evidence>
<name>A0A9N9KKC4_9HELO</name>
<dbReference type="AlphaFoldDB" id="A0A9N9KKC4"/>
<dbReference type="EMBL" id="CAJVRL010000001">
    <property type="protein sequence ID" value="CAG8948819.1"/>
    <property type="molecule type" value="Genomic_DNA"/>
</dbReference>
<keyword evidence="2" id="KW-1185">Reference proteome</keyword>
<organism evidence="1 2">
    <name type="scientific">Hymenoscyphus fraxineus</name>
    <dbReference type="NCBI Taxonomy" id="746836"/>
    <lineage>
        <taxon>Eukaryota</taxon>
        <taxon>Fungi</taxon>
        <taxon>Dikarya</taxon>
        <taxon>Ascomycota</taxon>
        <taxon>Pezizomycotina</taxon>
        <taxon>Leotiomycetes</taxon>
        <taxon>Helotiales</taxon>
        <taxon>Helotiaceae</taxon>
        <taxon>Hymenoscyphus</taxon>
    </lineage>
</organism>
<sequence>MALNVEGFATFEARSDPPTCGHCAILNYSTQKRPPPSLLPFIFHGLDPRINICWRTPTKLNIVSVVESAFGIKEKVLVSRGKLNNKRPGNGFGLIQNSAITSGPEILLQMSK</sequence>
<gene>
    <name evidence="1" type="ORF">HYFRA_00001942</name>
</gene>
<accession>A0A9N9KKC4</accession>
<protein>
    <submittedName>
        <fullName evidence="1">Uncharacterized protein</fullName>
    </submittedName>
</protein>
<evidence type="ECO:0000313" key="1">
    <source>
        <dbReference type="EMBL" id="CAG8948819.1"/>
    </source>
</evidence>